<keyword evidence="2" id="KW-1185">Reference proteome</keyword>
<dbReference type="AlphaFoldDB" id="V5ZCT7"/>
<dbReference type="STRING" id="1161919.EPIR_3702"/>
<comment type="caution">
    <text evidence="1">The sequence shown here is derived from an EMBL/GenBank/DDBJ whole genome shotgun (WGS) entry which is preliminary data.</text>
</comment>
<organism evidence="1 2">
    <name type="scientific">Erwinia piriflorinigrans CFBP 5888</name>
    <dbReference type="NCBI Taxonomy" id="1161919"/>
    <lineage>
        <taxon>Bacteria</taxon>
        <taxon>Pseudomonadati</taxon>
        <taxon>Pseudomonadota</taxon>
        <taxon>Gammaproteobacteria</taxon>
        <taxon>Enterobacterales</taxon>
        <taxon>Erwiniaceae</taxon>
        <taxon>Erwinia</taxon>
    </lineage>
</organism>
<evidence type="ECO:0000313" key="1">
    <source>
        <dbReference type="EMBL" id="CCG89065.1"/>
    </source>
</evidence>
<evidence type="ECO:0000313" key="2">
    <source>
        <dbReference type="Proteomes" id="UP000018217"/>
    </source>
</evidence>
<reference evidence="1 2" key="1">
    <citation type="journal article" date="2013" name="Syst. Appl. Microbiol.">
        <title>Phylogenetic position and virulence apparatus of the pear flower necrosis pathogen Erwinia piriflorinigrans CFBP 5888T as assessed by comparative genomics.</title>
        <authorList>
            <person name="Smits T.H."/>
            <person name="Rezzonico F."/>
            <person name="Lopez M.M."/>
            <person name="Blom J."/>
            <person name="Goesmann A."/>
            <person name="Frey J.E."/>
            <person name="Duffy B."/>
        </authorList>
    </citation>
    <scope>NUCLEOTIDE SEQUENCE [LARGE SCALE GENOMIC DNA]</scope>
    <source>
        <strain evidence="2">CFBP5888</strain>
    </source>
</reference>
<gene>
    <name evidence="1" type="ORF">EPIR_3702</name>
</gene>
<proteinExistence type="predicted"/>
<name>V5ZCT7_9GAMM</name>
<dbReference type="EMBL" id="CAHS01000023">
    <property type="protein sequence ID" value="CCG89065.1"/>
    <property type="molecule type" value="Genomic_DNA"/>
</dbReference>
<protein>
    <submittedName>
        <fullName evidence="1">Uncharacterized protein</fullName>
    </submittedName>
</protein>
<sequence length="33" mass="3874">MGLLMIQHVFILISLLFHGLKTIEYNQDLPVYL</sequence>
<dbReference type="Proteomes" id="UP000018217">
    <property type="component" value="Unassembled WGS sequence"/>
</dbReference>
<accession>V5ZCT7</accession>